<organism evidence="7 8">
    <name type="scientific">Albugo candida</name>
    <dbReference type="NCBI Taxonomy" id="65357"/>
    <lineage>
        <taxon>Eukaryota</taxon>
        <taxon>Sar</taxon>
        <taxon>Stramenopiles</taxon>
        <taxon>Oomycota</taxon>
        <taxon>Peronosporomycetes</taxon>
        <taxon>Albuginales</taxon>
        <taxon>Albuginaceae</taxon>
        <taxon>Albugo</taxon>
    </lineage>
</organism>
<comment type="caution">
    <text evidence="7">The sequence shown here is derived from an EMBL/GenBank/DDBJ whole genome shotgun (WGS) entry which is preliminary data.</text>
</comment>
<dbReference type="AlphaFoldDB" id="A0A024FVC1"/>
<evidence type="ECO:0000256" key="4">
    <source>
        <dbReference type="ARBA" id="ARBA00022989"/>
    </source>
</evidence>
<dbReference type="InterPro" id="IPR036259">
    <property type="entry name" value="MFS_trans_sf"/>
</dbReference>
<evidence type="ECO:0000313" key="8">
    <source>
        <dbReference type="Proteomes" id="UP000053237"/>
    </source>
</evidence>
<evidence type="ECO:0000256" key="5">
    <source>
        <dbReference type="ARBA" id="ARBA00023136"/>
    </source>
</evidence>
<evidence type="ECO:0000256" key="1">
    <source>
        <dbReference type="ARBA" id="ARBA00004141"/>
    </source>
</evidence>
<feature type="transmembrane region" description="Helical" evidence="6">
    <location>
        <begin position="21"/>
        <end position="40"/>
    </location>
</feature>
<keyword evidence="3 6" id="KW-0812">Transmembrane</keyword>
<dbReference type="Proteomes" id="UP000053237">
    <property type="component" value="Unassembled WGS sequence"/>
</dbReference>
<feature type="transmembrane region" description="Helical" evidence="6">
    <location>
        <begin position="112"/>
        <end position="130"/>
    </location>
</feature>
<evidence type="ECO:0000313" key="7">
    <source>
        <dbReference type="EMBL" id="CCI11108.1"/>
    </source>
</evidence>
<feature type="transmembrane region" description="Helical" evidence="6">
    <location>
        <begin position="225"/>
        <end position="245"/>
    </location>
</feature>
<evidence type="ECO:0000256" key="3">
    <source>
        <dbReference type="ARBA" id="ARBA00022692"/>
    </source>
</evidence>
<dbReference type="PROSITE" id="PS51257">
    <property type="entry name" value="PROKAR_LIPOPROTEIN"/>
    <property type="match status" value="1"/>
</dbReference>
<keyword evidence="8" id="KW-1185">Reference proteome</keyword>
<evidence type="ECO:0000256" key="2">
    <source>
        <dbReference type="ARBA" id="ARBA00022448"/>
    </source>
</evidence>
<dbReference type="PANTHER" id="PTHR19432:SF35">
    <property type="entry name" value="SOLUTE CARRIER FAMILY 45 MEMBER 3 ISOFORM X1"/>
    <property type="match status" value="1"/>
</dbReference>
<keyword evidence="4 6" id="KW-1133">Transmembrane helix</keyword>
<gene>
    <name evidence="7" type="ORF">BN9_123850</name>
</gene>
<dbReference type="SUPFAM" id="SSF103473">
    <property type="entry name" value="MFS general substrate transporter"/>
    <property type="match status" value="1"/>
</dbReference>
<feature type="transmembrane region" description="Helical" evidence="6">
    <location>
        <begin position="298"/>
        <end position="315"/>
    </location>
</feature>
<evidence type="ECO:0008006" key="9">
    <source>
        <dbReference type="Google" id="ProtNLM"/>
    </source>
</evidence>
<protein>
    <recommendedName>
        <fullName evidence="9">Major facilitator superfamily associated domain-containing protein</fullName>
    </recommendedName>
</protein>
<dbReference type="OrthoDB" id="28755at2759"/>
<dbReference type="EMBL" id="CAIX01000551">
    <property type="protein sequence ID" value="CCI11108.1"/>
    <property type="molecule type" value="Genomic_DNA"/>
</dbReference>
<keyword evidence="5 6" id="KW-0472">Membrane</keyword>
<sequence length="318" mass="34868">MQISLRARIMDTLPLSLQVHAQVTLACWDGVGGVFGMILFRNTAVLALADEVTGWGVLIALGSAILLMIGATMTSMYLRPEQPSRRKVSGPRYQIVQSVRCVLHQIQYCPKLLRILCVVHFVLYLAWSAFQTQTYDWWGTTVYKGCNHASHCGVKEIEMYKDGLRTANFALITQSSFQVIVCLLLLFLMPRVPDIAKLTRSSVILASGSLVIAAAVGSTSKSLTFIAFVLASCFHTMELVFPFSVIGIMGKEIEKSEYAFTNNGLYIGVISVFSALSDISVQVYGIDSMASLGTGNKMVLPCVLFCSSILCLTVLKYT</sequence>
<accession>A0A024FVC1</accession>
<dbReference type="GO" id="GO:0008506">
    <property type="term" value="F:sucrose:proton symporter activity"/>
    <property type="evidence" value="ECO:0007669"/>
    <property type="project" value="TreeGrafter"/>
</dbReference>
<reference evidence="7 8" key="1">
    <citation type="submission" date="2012-05" db="EMBL/GenBank/DDBJ databases">
        <title>Recombination and specialization in a pathogen metapopulation.</title>
        <authorList>
            <person name="Gardiner A."/>
            <person name="Kemen E."/>
            <person name="Schultz-Larsen T."/>
            <person name="MacLean D."/>
            <person name="Van Oosterhout C."/>
            <person name="Jones J.D.G."/>
        </authorList>
    </citation>
    <scope>NUCLEOTIDE SEQUENCE [LARGE SCALE GENOMIC DNA]</scope>
    <source>
        <strain evidence="7 8">Ac Nc2</strain>
    </source>
</reference>
<evidence type="ECO:0000256" key="6">
    <source>
        <dbReference type="SAM" id="Phobius"/>
    </source>
</evidence>
<name>A0A024FVC1_9STRA</name>
<proteinExistence type="predicted"/>
<comment type="subcellular location">
    <subcellularLocation>
        <location evidence="1">Membrane</location>
        <topology evidence="1">Multi-pass membrane protein</topology>
    </subcellularLocation>
</comment>
<keyword evidence="2" id="KW-0813">Transport</keyword>
<feature type="transmembrane region" description="Helical" evidence="6">
    <location>
        <begin position="201"/>
        <end position="219"/>
    </location>
</feature>
<dbReference type="InParanoid" id="A0A024FVC1"/>
<feature type="transmembrane region" description="Helical" evidence="6">
    <location>
        <begin position="52"/>
        <end position="78"/>
    </location>
</feature>
<feature type="transmembrane region" description="Helical" evidence="6">
    <location>
        <begin position="265"/>
        <end position="286"/>
    </location>
</feature>
<feature type="transmembrane region" description="Helical" evidence="6">
    <location>
        <begin position="169"/>
        <end position="189"/>
    </location>
</feature>
<dbReference type="PANTHER" id="PTHR19432">
    <property type="entry name" value="SUGAR TRANSPORTER"/>
    <property type="match status" value="1"/>
</dbReference>
<dbReference type="GO" id="GO:0016020">
    <property type="term" value="C:membrane"/>
    <property type="evidence" value="ECO:0007669"/>
    <property type="project" value="UniProtKB-SubCell"/>
</dbReference>